<evidence type="ECO:0000313" key="2">
    <source>
        <dbReference type="Proteomes" id="UP000601108"/>
    </source>
</evidence>
<organism evidence="1 2">
    <name type="scientific">Aquimarina muelleri</name>
    <dbReference type="NCBI Taxonomy" id="279356"/>
    <lineage>
        <taxon>Bacteria</taxon>
        <taxon>Pseudomonadati</taxon>
        <taxon>Bacteroidota</taxon>
        <taxon>Flavobacteriia</taxon>
        <taxon>Flavobacteriales</taxon>
        <taxon>Flavobacteriaceae</taxon>
        <taxon>Aquimarina</taxon>
    </lineage>
</organism>
<accession>A0A918JYB8</accession>
<dbReference type="Proteomes" id="UP000601108">
    <property type="component" value="Unassembled WGS sequence"/>
</dbReference>
<dbReference type="EMBL" id="BMWS01000039">
    <property type="protein sequence ID" value="GGX33336.1"/>
    <property type="molecule type" value="Genomic_DNA"/>
</dbReference>
<name>A0A918JYB8_9FLAO</name>
<evidence type="ECO:0008006" key="3">
    <source>
        <dbReference type="Google" id="ProtNLM"/>
    </source>
</evidence>
<dbReference type="AlphaFoldDB" id="A0A918JYB8"/>
<reference evidence="1 2" key="1">
    <citation type="journal article" date="2014" name="Int. J. Syst. Evol. Microbiol.">
        <title>Complete genome sequence of Corynebacterium casei LMG S-19264T (=DSM 44701T), isolated from a smear-ripened cheese.</title>
        <authorList>
            <consortium name="US DOE Joint Genome Institute (JGI-PGF)"/>
            <person name="Walter F."/>
            <person name="Albersmeier A."/>
            <person name="Kalinowski J."/>
            <person name="Ruckert C."/>
        </authorList>
    </citation>
    <scope>NUCLEOTIDE SEQUENCE [LARGE SCALE GENOMIC DNA]</scope>
    <source>
        <strain evidence="1 2">KCTC 12285</strain>
    </source>
</reference>
<evidence type="ECO:0000313" key="1">
    <source>
        <dbReference type="EMBL" id="GGX33336.1"/>
    </source>
</evidence>
<gene>
    <name evidence="1" type="ORF">GCM10007384_37560</name>
</gene>
<protein>
    <recommendedName>
        <fullName evidence="3">Curlin associated repeat-containing protein</fullName>
    </recommendedName>
</protein>
<comment type="caution">
    <text evidence="1">The sequence shown here is derived from an EMBL/GenBank/DDBJ whole genome shotgun (WGS) entry which is preliminary data.</text>
</comment>
<dbReference type="RefSeq" id="WP_027413779.1">
    <property type="nucleotide sequence ID" value="NZ_BMWS01000039.1"/>
</dbReference>
<proteinExistence type="predicted"/>
<sequence length="176" mass="19967">MNKTYFKQASLFFIFFYFTITAYTQSIKEENSLLNTDKDKFITLSQNGFLPEMNTITDKSTLPNGINTVFIQQIGSGNNVISNIIAESSDIKIYQNGNQNDIEINESAREIEKNIIQSGTNNSVIDFSFNPNISTKLELIQDGNNLIFERFGSNELSKTLKFKMTGEARTIIVRSF</sequence>
<keyword evidence="2" id="KW-1185">Reference proteome</keyword>